<reference evidence="2 3" key="1">
    <citation type="submission" date="2019-12" db="EMBL/GenBank/DDBJ databases">
        <title>Spirosoma sp. HMF4905 genome sequencing and assembly.</title>
        <authorList>
            <person name="Kang H."/>
            <person name="Cha I."/>
            <person name="Kim H."/>
            <person name="Joh K."/>
        </authorList>
    </citation>
    <scope>NUCLEOTIDE SEQUENCE [LARGE SCALE GENOMIC DNA]</scope>
    <source>
        <strain evidence="2 3">HMF4905</strain>
    </source>
</reference>
<feature type="domain" description="Aminoglycoside phosphotransferase" evidence="1">
    <location>
        <begin position="26"/>
        <end position="247"/>
    </location>
</feature>
<dbReference type="SUPFAM" id="SSF56112">
    <property type="entry name" value="Protein kinase-like (PK-like)"/>
    <property type="match status" value="1"/>
</dbReference>
<evidence type="ECO:0000313" key="2">
    <source>
        <dbReference type="EMBL" id="MVM35055.1"/>
    </source>
</evidence>
<proteinExistence type="predicted"/>
<keyword evidence="2" id="KW-0808">Transferase</keyword>
<dbReference type="InterPro" id="IPR002575">
    <property type="entry name" value="Aminoglycoside_PTrfase"/>
</dbReference>
<sequence>MLEQFKTTIVTYFPELAEASFSLLTMGWDSIAVDVDDKFLFKFPREDDGVEALRREAAMLAIVRPRLTLLVPDLEFFDAPQPFSKHTKLKGNHLVTTQYELLTSNAKQRLAEAIARFYAELHAIEPELLQTAGALPGDQWPTPEIILAGIQPYLSKVLLVKAEKTLDTWARLPDDPHGITYGFFDGHGWNMAFDHEKQRLTGIYDFGDSGFGELHEEFIYTSFISPELTLRVIAQYELLTGRLIDRERVSILTGVLLLVELADMGDDPKHGALVLQNALAWLANH</sequence>
<evidence type="ECO:0000313" key="3">
    <source>
        <dbReference type="Proteomes" id="UP000436006"/>
    </source>
</evidence>
<dbReference type="Gene3D" id="3.30.200.20">
    <property type="entry name" value="Phosphorylase Kinase, domain 1"/>
    <property type="match status" value="1"/>
</dbReference>
<dbReference type="RefSeq" id="WP_157589873.1">
    <property type="nucleotide sequence ID" value="NZ_WPIN01000020.1"/>
</dbReference>
<dbReference type="Pfam" id="PF01636">
    <property type="entry name" value="APH"/>
    <property type="match status" value="1"/>
</dbReference>
<gene>
    <name evidence="2" type="ORF">GO755_33825</name>
</gene>
<protein>
    <submittedName>
        <fullName evidence="2">Phosphotransferase</fullName>
    </submittedName>
</protein>
<name>A0A7K1SMM7_9BACT</name>
<dbReference type="AlphaFoldDB" id="A0A7K1SMM7"/>
<keyword evidence="3" id="KW-1185">Reference proteome</keyword>
<accession>A0A7K1SMM7</accession>
<evidence type="ECO:0000259" key="1">
    <source>
        <dbReference type="Pfam" id="PF01636"/>
    </source>
</evidence>
<dbReference type="Gene3D" id="3.90.1200.10">
    <property type="match status" value="1"/>
</dbReference>
<organism evidence="2 3">
    <name type="scientific">Spirosoma arboris</name>
    <dbReference type="NCBI Taxonomy" id="2682092"/>
    <lineage>
        <taxon>Bacteria</taxon>
        <taxon>Pseudomonadati</taxon>
        <taxon>Bacteroidota</taxon>
        <taxon>Cytophagia</taxon>
        <taxon>Cytophagales</taxon>
        <taxon>Cytophagaceae</taxon>
        <taxon>Spirosoma</taxon>
    </lineage>
</organism>
<dbReference type="EMBL" id="WPIN01000020">
    <property type="protein sequence ID" value="MVM35055.1"/>
    <property type="molecule type" value="Genomic_DNA"/>
</dbReference>
<dbReference type="Proteomes" id="UP000436006">
    <property type="component" value="Unassembled WGS sequence"/>
</dbReference>
<dbReference type="InterPro" id="IPR011009">
    <property type="entry name" value="Kinase-like_dom_sf"/>
</dbReference>
<comment type="caution">
    <text evidence="2">The sequence shown here is derived from an EMBL/GenBank/DDBJ whole genome shotgun (WGS) entry which is preliminary data.</text>
</comment>
<dbReference type="GO" id="GO:0016740">
    <property type="term" value="F:transferase activity"/>
    <property type="evidence" value="ECO:0007669"/>
    <property type="project" value="UniProtKB-KW"/>
</dbReference>